<evidence type="ECO:0000256" key="1">
    <source>
        <dbReference type="SAM" id="SignalP"/>
    </source>
</evidence>
<proteinExistence type="predicted"/>
<feature type="non-terminal residue" evidence="2">
    <location>
        <position position="1"/>
    </location>
</feature>
<keyword evidence="3" id="KW-1185">Reference proteome</keyword>
<evidence type="ECO:0000313" key="3">
    <source>
        <dbReference type="Proteomes" id="UP000054047"/>
    </source>
</evidence>
<feature type="chain" id="PRO_5002146613" description="DDE Tnp4 domain-containing protein" evidence="1">
    <location>
        <begin position="22"/>
        <end position="100"/>
    </location>
</feature>
<accession>A0A0C2BJK1</accession>
<evidence type="ECO:0008006" key="4">
    <source>
        <dbReference type="Google" id="ProtNLM"/>
    </source>
</evidence>
<dbReference type="AlphaFoldDB" id="A0A0C2BJK1"/>
<gene>
    <name evidence="2" type="ORF">ANCDUO_26049</name>
</gene>
<feature type="signal peptide" evidence="1">
    <location>
        <begin position="1"/>
        <end position="21"/>
    </location>
</feature>
<name>A0A0C2BJK1_9BILA</name>
<keyword evidence="1" id="KW-0732">Signal</keyword>
<dbReference type="EMBL" id="KN781556">
    <property type="protein sequence ID" value="KIH43938.1"/>
    <property type="molecule type" value="Genomic_DNA"/>
</dbReference>
<organism evidence="2 3">
    <name type="scientific">Ancylostoma duodenale</name>
    <dbReference type="NCBI Taxonomy" id="51022"/>
    <lineage>
        <taxon>Eukaryota</taxon>
        <taxon>Metazoa</taxon>
        <taxon>Ecdysozoa</taxon>
        <taxon>Nematoda</taxon>
        <taxon>Chromadorea</taxon>
        <taxon>Rhabditida</taxon>
        <taxon>Rhabditina</taxon>
        <taxon>Rhabditomorpha</taxon>
        <taxon>Strongyloidea</taxon>
        <taxon>Ancylostomatidae</taxon>
        <taxon>Ancylostomatinae</taxon>
        <taxon>Ancylostoma</taxon>
    </lineage>
</organism>
<evidence type="ECO:0000313" key="2">
    <source>
        <dbReference type="EMBL" id="KIH43938.1"/>
    </source>
</evidence>
<sequence>LSEVFFIILLAICDCDYRILAFDTGAPGRAGDARVFRNSAIKNFLERNDALFPAIRNLRDVGAVQHHILVVAKGHHFVRPYTEAEDNLLDKRRFNEKPSG</sequence>
<reference evidence="2 3" key="1">
    <citation type="submission" date="2013-12" db="EMBL/GenBank/DDBJ databases">
        <title>Draft genome of the parsitic nematode Ancylostoma duodenale.</title>
        <authorList>
            <person name="Mitreva M."/>
        </authorList>
    </citation>
    <scope>NUCLEOTIDE SEQUENCE [LARGE SCALE GENOMIC DNA]</scope>
    <source>
        <strain evidence="2 3">Zhejiang</strain>
    </source>
</reference>
<dbReference type="Proteomes" id="UP000054047">
    <property type="component" value="Unassembled WGS sequence"/>
</dbReference>
<protein>
    <recommendedName>
        <fullName evidence="4">DDE Tnp4 domain-containing protein</fullName>
    </recommendedName>
</protein>
<dbReference type="OrthoDB" id="5874107at2759"/>